<reference evidence="6" key="1">
    <citation type="submission" date="2018-11" db="EMBL/GenBank/DDBJ databases">
        <title>A distinct lineage of giant viruses engineers rhodopsin photosystems in predatory marine eukaryotes.</title>
        <authorList>
            <person name="Needham D.M."/>
            <person name="Yoshizawa S."/>
            <person name="Hosaka T."/>
            <person name="Poirier C."/>
            <person name="Choi C.-J."/>
            <person name="Hehenberger E."/>
            <person name="Irwin N.A.T."/>
            <person name="Wilken S."/>
            <person name="Yung C.-M."/>
            <person name="Bachy C."/>
            <person name="Kurihara R."/>
            <person name="Nakajima Y."/>
            <person name="Kojima K."/>
            <person name="Kimura-Someya T."/>
            <person name="Leonard G."/>
            <person name="Malmstrom R.R."/>
            <person name="Mende D."/>
            <person name="Olson D.K."/>
            <person name="Sudo Y."/>
            <person name="Sudek S."/>
            <person name="Richards T.A."/>
            <person name="DeLong E.F."/>
            <person name="Keeling P.J."/>
            <person name="Santoro A.E."/>
            <person name="Shirouzu M."/>
            <person name="Iwasaki W."/>
            <person name="Worden A.Z."/>
        </authorList>
    </citation>
    <scope>NUCLEOTIDE SEQUENCE</scope>
</reference>
<dbReference type="GO" id="GO:0016853">
    <property type="term" value="F:isomerase activity"/>
    <property type="evidence" value="ECO:0007669"/>
    <property type="project" value="UniProtKB-KW"/>
</dbReference>
<keyword evidence="2" id="KW-0521">NADP</keyword>
<feature type="domain" description="NAD-dependent epimerase/dehydratase" evidence="5">
    <location>
        <begin position="3"/>
        <end position="223"/>
    </location>
</feature>
<dbReference type="CDD" id="cd05239">
    <property type="entry name" value="GDP_FS_SDR_e"/>
    <property type="match status" value="1"/>
</dbReference>
<accession>A0A5B8IEG2</accession>
<organism evidence="6">
    <name type="scientific">Mimiviridae sp. ChoanoV1</name>
    <dbReference type="NCBI Taxonomy" id="2596887"/>
    <lineage>
        <taxon>Viruses</taxon>
        <taxon>Varidnaviria</taxon>
        <taxon>Bamfordvirae</taxon>
        <taxon>Nucleocytoviricota</taxon>
        <taxon>Megaviricetes</taxon>
        <taxon>Imitervirales</taxon>
        <taxon>Schizomimiviridae</taxon>
    </lineage>
</organism>
<dbReference type="InterPro" id="IPR001509">
    <property type="entry name" value="Epimerase_deHydtase"/>
</dbReference>
<name>A0A5B8IEG2_9VIRU</name>
<evidence type="ECO:0000256" key="2">
    <source>
        <dbReference type="ARBA" id="ARBA00022857"/>
    </source>
</evidence>
<evidence type="ECO:0000313" key="6">
    <source>
        <dbReference type="EMBL" id="QDY52386.1"/>
    </source>
</evidence>
<evidence type="ECO:0000256" key="3">
    <source>
        <dbReference type="ARBA" id="ARBA00023002"/>
    </source>
</evidence>
<dbReference type="SUPFAM" id="SSF51735">
    <property type="entry name" value="NAD(P)-binding Rossmann-fold domains"/>
    <property type="match status" value="1"/>
</dbReference>
<gene>
    <name evidence="6" type="ORF">7_34</name>
</gene>
<keyword evidence="4" id="KW-0413">Isomerase</keyword>
<evidence type="ECO:0000256" key="4">
    <source>
        <dbReference type="ARBA" id="ARBA00023235"/>
    </source>
</evidence>
<dbReference type="HAMAP" id="MF_00956">
    <property type="entry name" value="GDP_fucose_synth"/>
    <property type="match status" value="1"/>
</dbReference>
<dbReference type="Gene3D" id="3.40.50.720">
    <property type="entry name" value="NAD(P)-binding Rossmann-like Domain"/>
    <property type="match status" value="1"/>
</dbReference>
<dbReference type="Pfam" id="PF01370">
    <property type="entry name" value="Epimerase"/>
    <property type="match status" value="1"/>
</dbReference>
<dbReference type="Gene3D" id="3.90.25.10">
    <property type="entry name" value="UDP-galactose 4-epimerase, domain 1"/>
    <property type="match status" value="1"/>
</dbReference>
<sequence>MKILVTGGSGLVGYALKRILKNNPEDEFIFVSSKDYDLTHLSETRLLLIRTEPDCVIHLAANVGGLYKNMNKKVQIFEQNILINFNIVRCCFELRVKKLIACLSTCIFPDKSSYPINEDNLHLGPPHLSNEGYAYAKRMLEIHIRKYREEYNKDYFCITPCNIYGPNDNFNLEDSHVIPGLIHKCFLAKKENNELIVKGDGTPLRQFIYSEDLAVLILSLLKLKKFPDSNIILSPEKEISIQNVAQIIKESFGLNKNISFDENYSNGQFKKTVSNDKLKEYFPDFSFTSLEYGIRETVSWFINNYENCRK</sequence>
<protein>
    <recommendedName>
        <fullName evidence="5">NAD-dependent epimerase/dehydratase domain-containing protein</fullName>
    </recommendedName>
</protein>
<dbReference type="EMBL" id="MK250091">
    <property type="protein sequence ID" value="QDY52386.1"/>
    <property type="molecule type" value="Genomic_DNA"/>
</dbReference>
<dbReference type="GO" id="GO:0050577">
    <property type="term" value="F:GDP-L-fucose synthase activity"/>
    <property type="evidence" value="ECO:0007669"/>
    <property type="project" value="TreeGrafter"/>
</dbReference>
<evidence type="ECO:0000259" key="5">
    <source>
        <dbReference type="Pfam" id="PF01370"/>
    </source>
</evidence>
<keyword evidence="3" id="KW-0560">Oxidoreductase</keyword>
<dbReference type="InterPro" id="IPR028614">
    <property type="entry name" value="GDP_fucose/colitose_synth"/>
</dbReference>
<dbReference type="PANTHER" id="PTHR43238:SF1">
    <property type="entry name" value="GDP-L-FUCOSE SYNTHASE"/>
    <property type="match status" value="1"/>
</dbReference>
<dbReference type="PANTHER" id="PTHR43238">
    <property type="entry name" value="GDP-L-FUCOSE SYNTHASE"/>
    <property type="match status" value="1"/>
</dbReference>
<comment type="similarity">
    <text evidence="1">Belongs to the NAD(P)-dependent epimerase/dehydratase family. Fucose synthase subfamily.</text>
</comment>
<dbReference type="InterPro" id="IPR036291">
    <property type="entry name" value="NAD(P)-bd_dom_sf"/>
</dbReference>
<proteinExistence type="inferred from homology"/>
<evidence type="ECO:0000256" key="1">
    <source>
        <dbReference type="ARBA" id="ARBA00005959"/>
    </source>
</evidence>